<evidence type="ECO:0000259" key="1">
    <source>
        <dbReference type="SMART" id="SM00093"/>
    </source>
</evidence>
<dbReference type="Gene3D" id="2.30.39.10">
    <property type="entry name" value="Alpha-1-antitrypsin, domain 1"/>
    <property type="match status" value="1"/>
</dbReference>
<dbReference type="InterPro" id="IPR042185">
    <property type="entry name" value="Serpin_sf_2"/>
</dbReference>
<gene>
    <name evidence="2" type="ORF">S01H1_08505</name>
</gene>
<sequence>ELPYKDNEISMLVLLPTENFDTIETSLTSEKLNDYKAQMTETKLDAIYLPKFEFDTKYFMVDTLSALGMPTAFTWPGADFSGMDGTKNLYISSVIHQAYVKVDEKGTEAAAATAVVMTEGMAMPRNVFRADHPFIFIIQEKQTGNILFLGKVVNPTQ</sequence>
<proteinExistence type="predicted"/>
<evidence type="ECO:0000313" key="2">
    <source>
        <dbReference type="EMBL" id="GAF76958.1"/>
    </source>
</evidence>
<reference evidence="2" key="1">
    <citation type="journal article" date="2014" name="Front. Microbiol.">
        <title>High frequency of phylogenetically diverse reductive dehalogenase-homologous genes in deep subseafloor sedimentary metagenomes.</title>
        <authorList>
            <person name="Kawai M."/>
            <person name="Futagami T."/>
            <person name="Toyoda A."/>
            <person name="Takaki Y."/>
            <person name="Nishi S."/>
            <person name="Hori S."/>
            <person name="Arai W."/>
            <person name="Tsubouchi T."/>
            <person name="Morono Y."/>
            <person name="Uchiyama I."/>
            <person name="Ito T."/>
            <person name="Fujiyama A."/>
            <person name="Inagaki F."/>
            <person name="Takami H."/>
        </authorList>
    </citation>
    <scope>NUCLEOTIDE SEQUENCE</scope>
    <source>
        <strain evidence="2">Expedition CK06-06</strain>
    </source>
</reference>
<dbReference type="InterPro" id="IPR023796">
    <property type="entry name" value="Serpin_dom"/>
</dbReference>
<dbReference type="EMBL" id="BARS01004359">
    <property type="protein sequence ID" value="GAF76958.1"/>
    <property type="molecule type" value="Genomic_DNA"/>
</dbReference>
<dbReference type="GO" id="GO:0005615">
    <property type="term" value="C:extracellular space"/>
    <property type="evidence" value="ECO:0007669"/>
    <property type="project" value="InterPro"/>
</dbReference>
<dbReference type="InterPro" id="IPR023795">
    <property type="entry name" value="Serpin_CS"/>
</dbReference>
<dbReference type="PANTHER" id="PTHR11461">
    <property type="entry name" value="SERINE PROTEASE INHIBITOR, SERPIN"/>
    <property type="match status" value="1"/>
</dbReference>
<dbReference type="SMART" id="SM00093">
    <property type="entry name" value="SERPIN"/>
    <property type="match status" value="1"/>
</dbReference>
<dbReference type="FunFam" id="2.10.310.10:FF:000001">
    <property type="entry name" value="Serpin family A member 1"/>
    <property type="match status" value="1"/>
</dbReference>
<protein>
    <recommendedName>
        <fullName evidence="1">Serpin domain-containing protein</fullName>
    </recommendedName>
</protein>
<dbReference type="Pfam" id="PF00079">
    <property type="entry name" value="Serpin"/>
    <property type="match status" value="1"/>
</dbReference>
<dbReference type="PROSITE" id="PS00284">
    <property type="entry name" value="SERPIN"/>
    <property type="match status" value="1"/>
</dbReference>
<dbReference type="InterPro" id="IPR042178">
    <property type="entry name" value="Serpin_sf_1"/>
</dbReference>
<dbReference type="PANTHER" id="PTHR11461:SF211">
    <property type="entry name" value="GH10112P-RELATED"/>
    <property type="match status" value="1"/>
</dbReference>
<feature type="non-terminal residue" evidence="2">
    <location>
        <position position="1"/>
    </location>
</feature>
<dbReference type="Gene3D" id="3.30.497.10">
    <property type="entry name" value="Antithrombin, subunit I, domain 2"/>
    <property type="match status" value="1"/>
</dbReference>
<feature type="domain" description="Serpin" evidence="1">
    <location>
        <begin position="1"/>
        <end position="155"/>
    </location>
</feature>
<organism evidence="2">
    <name type="scientific">marine sediment metagenome</name>
    <dbReference type="NCBI Taxonomy" id="412755"/>
    <lineage>
        <taxon>unclassified sequences</taxon>
        <taxon>metagenomes</taxon>
        <taxon>ecological metagenomes</taxon>
    </lineage>
</organism>
<comment type="caution">
    <text evidence="2">The sequence shown here is derived from an EMBL/GenBank/DDBJ whole genome shotgun (WGS) entry which is preliminary data.</text>
</comment>
<dbReference type="InterPro" id="IPR000215">
    <property type="entry name" value="Serpin_fam"/>
</dbReference>
<dbReference type="SUPFAM" id="SSF56574">
    <property type="entry name" value="Serpins"/>
    <property type="match status" value="1"/>
</dbReference>
<dbReference type="AlphaFoldDB" id="X0S7G6"/>
<dbReference type="GO" id="GO:0004867">
    <property type="term" value="F:serine-type endopeptidase inhibitor activity"/>
    <property type="evidence" value="ECO:0007669"/>
    <property type="project" value="InterPro"/>
</dbReference>
<name>X0S7G6_9ZZZZ</name>
<accession>X0S7G6</accession>
<dbReference type="InterPro" id="IPR036186">
    <property type="entry name" value="Serpin_sf"/>
</dbReference>